<keyword evidence="1" id="KW-0472">Membrane</keyword>
<feature type="transmembrane region" description="Helical" evidence="1">
    <location>
        <begin position="69"/>
        <end position="87"/>
    </location>
</feature>
<comment type="caution">
    <text evidence="2">The sequence shown here is derived from an EMBL/GenBank/DDBJ whole genome shotgun (WGS) entry which is preliminary data.</text>
</comment>
<organism evidence="2 3">
    <name type="scientific">Undibacterium pigrum</name>
    <dbReference type="NCBI Taxonomy" id="401470"/>
    <lineage>
        <taxon>Bacteria</taxon>
        <taxon>Pseudomonadati</taxon>
        <taxon>Pseudomonadota</taxon>
        <taxon>Betaproteobacteria</taxon>
        <taxon>Burkholderiales</taxon>
        <taxon>Oxalobacteraceae</taxon>
        <taxon>Undibacterium</taxon>
    </lineage>
</organism>
<sequence length="88" mass="10362">MFKLIGIFELLELRKTAPAALQLPHVEKFGTEVLSSSLTPCWDTLHNSYLYSVWPVYTARALPHKFNYIHFRIAIQVIFVLFLDFFMR</sequence>
<dbReference type="Proteomes" id="UP000247792">
    <property type="component" value="Unassembled WGS sequence"/>
</dbReference>
<evidence type="ECO:0000256" key="1">
    <source>
        <dbReference type="SAM" id="Phobius"/>
    </source>
</evidence>
<proteinExistence type="predicted"/>
<keyword evidence="3" id="KW-1185">Reference proteome</keyword>
<evidence type="ECO:0000313" key="3">
    <source>
        <dbReference type="Proteomes" id="UP000247792"/>
    </source>
</evidence>
<dbReference type="AlphaFoldDB" id="A0A318INF9"/>
<name>A0A318INF9_9BURK</name>
<reference evidence="2 3" key="1">
    <citation type="submission" date="2018-05" db="EMBL/GenBank/DDBJ databases">
        <title>Genomic Encyclopedia of Type Strains, Phase IV (KMG-IV): sequencing the most valuable type-strain genomes for metagenomic binning, comparative biology and taxonomic classification.</title>
        <authorList>
            <person name="Goeker M."/>
        </authorList>
    </citation>
    <scope>NUCLEOTIDE SEQUENCE [LARGE SCALE GENOMIC DNA]</scope>
    <source>
        <strain evidence="2 3">DSM 19792</strain>
    </source>
</reference>
<gene>
    <name evidence="2" type="ORF">DFR42_12713</name>
</gene>
<dbReference type="EMBL" id="QJKB01000027">
    <property type="protein sequence ID" value="PXX33934.1"/>
    <property type="molecule type" value="Genomic_DNA"/>
</dbReference>
<keyword evidence="1" id="KW-1133">Transmembrane helix</keyword>
<protein>
    <submittedName>
        <fullName evidence="2">Uncharacterized protein</fullName>
    </submittedName>
</protein>
<keyword evidence="1" id="KW-0812">Transmembrane</keyword>
<evidence type="ECO:0000313" key="2">
    <source>
        <dbReference type="EMBL" id="PXX33934.1"/>
    </source>
</evidence>
<accession>A0A318INF9</accession>